<organism evidence="1 2">
    <name type="scientific">Peronospora matthiolae</name>
    <dbReference type="NCBI Taxonomy" id="2874970"/>
    <lineage>
        <taxon>Eukaryota</taxon>
        <taxon>Sar</taxon>
        <taxon>Stramenopiles</taxon>
        <taxon>Oomycota</taxon>
        <taxon>Peronosporomycetes</taxon>
        <taxon>Peronosporales</taxon>
        <taxon>Peronosporaceae</taxon>
        <taxon>Peronospora</taxon>
    </lineage>
</organism>
<evidence type="ECO:0000313" key="1">
    <source>
        <dbReference type="EMBL" id="CAK7927990.1"/>
    </source>
</evidence>
<proteinExistence type="predicted"/>
<accession>A0AAV1U3H6</accession>
<comment type="caution">
    <text evidence="1">The sequence shown here is derived from an EMBL/GenBank/DDBJ whole genome shotgun (WGS) entry which is preliminary data.</text>
</comment>
<evidence type="ECO:0000313" key="2">
    <source>
        <dbReference type="Proteomes" id="UP001162060"/>
    </source>
</evidence>
<dbReference type="Proteomes" id="UP001162060">
    <property type="component" value="Unassembled WGS sequence"/>
</dbReference>
<sequence length="180" mass="20080">MHPRQRSLHRRTQSQHRLSSPILQILHLLVNAGEAAVTTRSTISPVESAPVTLYVRSPLVVTAIRAAPADVDSPPPKDFVDSRPPMNAPPVEVVVLCCRVEACKGRLALMSTLPQYWSLRCEHLEGRSGDSSALVSLLSKKLQYEMALTDHWRNQVDLSNSRTSLLSWQRSDTLILRVNL</sequence>
<protein>
    <submittedName>
        <fullName evidence="1">Uncharacterized protein</fullName>
    </submittedName>
</protein>
<gene>
    <name evidence="1" type="ORF">PM001_LOCUS13140</name>
</gene>
<name>A0AAV1U3H6_9STRA</name>
<dbReference type="AlphaFoldDB" id="A0AAV1U3H6"/>
<reference evidence="1" key="1">
    <citation type="submission" date="2024-01" db="EMBL/GenBank/DDBJ databases">
        <authorList>
            <person name="Webb A."/>
        </authorList>
    </citation>
    <scope>NUCLEOTIDE SEQUENCE</scope>
    <source>
        <strain evidence="1">Pm1</strain>
    </source>
</reference>
<dbReference type="EMBL" id="CAKLBY020000119">
    <property type="protein sequence ID" value="CAK7927990.1"/>
    <property type="molecule type" value="Genomic_DNA"/>
</dbReference>